<dbReference type="AlphaFoldDB" id="A0A840I0Q4"/>
<keyword evidence="2" id="KW-1185">Reference proteome</keyword>
<evidence type="ECO:0000313" key="1">
    <source>
        <dbReference type="EMBL" id="MBB4657853.1"/>
    </source>
</evidence>
<protein>
    <submittedName>
        <fullName evidence="1">Uncharacterized protein</fullName>
    </submittedName>
</protein>
<gene>
    <name evidence="1" type="ORF">GGQ59_000353</name>
</gene>
<sequence length="417" mass="47592">MTAEIAVMNKFGVSIAADSAVTVQAYHNREIRRKVYNTANKIFTLSKHAPIGVMFYNAVSLAGIPWETIVKSYRRELGEKKFDHLIDYCNDFIRFLNAQNDIFQDSAIEATLDSIFVRYFLRLSTNSEYEVISKEEFDRRLGGECERLRKLDDIEGFDDAFVGRVYDDRKNLVLQSARKIIPKNLAIGRVRRIAELVRLLIRKQTPLAEQSGLVFTGFGEREYLPALRHYIVDCHLGGRARLWLRESHCVSHDEQSYVIPFADADAIRTLTEGISPQFHSQMARGALDLLLQIPAEVLAEITELNDEQREGYLQKVREALPSQFEQYMKDISIFRYENYTEPMTKSIASLPISDLGGVAESLLNSSQISKRVNPDIETVGGPIDVATISKGDGFVWIKRKHYFESGINPSFNSRYLK</sequence>
<reference evidence="1 2" key="1">
    <citation type="submission" date="2020-08" db="EMBL/GenBank/DDBJ databases">
        <title>Genomic Encyclopedia of Type Strains, Phase IV (KMG-IV): sequencing the most valuable type-strain genomes for metagenomic binning, comparative biology and taxonomic classification.</title>
        <authorList>
            <person name="Goeker M."/>
        </authorList>
    </citation>
    <scope>NUCLEOTIDE SEQUENCE [LARGE SCALE GENOMIC DNA]</scope>
    <source>
        <strain evidence="1 2">DSM 102850</strain>
    </source>
</reference>
<dbReference type="EMBL" id="JACHOB010000001">
    <property type="protein sequence ID" value="MBB4657853.1"/>
    <property type="molecule type" value="Genomic_DNA"/>
</dbReference>
<dbReference type="RefSeq" id="WP_183815266.1">
    <property type="nucleotide sequence ID" value="NZ_JACHOB010000001.1"/>
</dbReference>
<comment type="caution">
    <text evidence="1">The sequence shown here is derived from an EMBL/GenBank/DDBJ whole genome shotgun (WGS) entry which is preliminary data.</text>
</comment>
<proteinExistence type="predicted"/>
<organism evidence="1 2">
    <name type="scientific">Parvularcula dongshanensis</name>
    <dbReference type="NCBI Taxonomy" id="1173995"/>
    <lineage>
        <taxon>Bacteria</taxon>
        <taxon>Pseudomonadati</taxon>
        <taxon>Pseudomonadota</taxon>
        <taxon>Alphaproteobacteria</taxon>
        <taxon>Parvularculales</taxon>
        <taxon>Parvularculaceae</taxon>
        <taxon>Parvularcula</taxon>
    </lineage>
</organism>
<name>A0A840I0Q4_9PROT</name>
<dbReference type="Proteomes" id="UP000563524">
    <property type="component" value="Unassembled WGS sequence"/>
</dbReference>
<evidence type="ECO:0000313" key="2">
    <source>
        <dbReference type="Proteomes" id="UP000563524"/>
    </source>
</evidence>
<accession>A0A840I0Q4</accession>